<evidence type="ECO:0000256" key="3">
    <source>
        <dbReference type="ARBA" id="ARBA00022801"/>
    </source>
</evidence>
<evidence type="ECO:0000256" key="1">
    <source>
        <dbReference type="ARBA" id="ARBA00009275"/>
    </source>
</evidence>
<feature type="binding site" evidence="4">
    <location>
        <position position="57"/>
    </location>
    <ligand>
        <name>a divalent metal cation</name>
        <dbReference type="ChEBI" id="CHEBI:60240"/>
        <label>1</label>
    </ligand>
</feature>
<proteinExistence type="inferred from homology"/>
<keyword evidence="2 4" id="KW-0479">Metal-binding</keyword>
<keyword evidence="3" id="KW-0378">Hydrolase</keyword>
<feature type="binding site" evidence="4">
    <location>
        <position position="215"/>
    </location>
    <ligand>
        <name>a divalent metal cation</name>
        <dbReference type="ChEBI" id="CHEBI:60240"/>
        <label>2</label>
    </ligand>
</feature>
<evidence type="ECO:0000256" key="2">
    <source>
        <dbReference type="ARBA" id="ARBA00022723"/>
    </source>
</evidence>
<feature type="binding site" evidence="4">
    <location>
        <position position="266"/>
    </location>
    <ligand>
        <name>a divalent metal cation</name>
        <dbReference type="ChEBI" id="CHEBI:60240"/>
        <label>1</label>
    </ligand>
</feature>
<evidence type="ECO:0000256" key="4">
    <source>
        <dbReference type="PIRSR" id="PIRSR005902-1"/>
    </source>
</evidence>
<dbReference type="GO" id="GO:0016788">
    <property type="term" value="F:hydrolase activity, acting on ester bonds"/>
    <property type="evidence" value="ECO:0007669"/>
    <property type="project" value="InterPro"/>
</dbReference>
<dbReference type="GO" id="GO:0046872">
    <property type="term" value="F:metal ion binding"/>
    <property type="evidence" value="ECO:0007669"/>
    <property type="project" value="UniProtKB-KW"/>
</dbReference>
<dbReference type="SUPFAM" id="SSF51556">
    <property type="entry name" value="Metallo-dependent hydrolases"/>
    <property type="match status" value="1"/>
</dbReference>
<feature type="binding site" evidence="4">
    <location>
        <position position="186"/>
    </location>
    <ligand>
        <name>a divalent metal cation</name>
        <dbReference type="ChEBI" id="CHEBI:60240"/>
        <label>2</label>
    </ligand>
</feature>
<dbReference type="CDD" id="cd01310">
    <property type="entry name" value="TatD_DNAse"/>
    <property type="match status" value="1"/>
</dbReference>
<dbReference type="PANTHER" id="PTHR46124">
    <property type="entry name" value="D-AMINOACYL-TRNA DEACYLASE"/>
    <property type="match status" value="1"/>
</dbReference>
<feature type="binding site" evidence="4">
    <location>
        <position position="55"/>
    </location>
    <ligand>
        <name>a divalent metal cation</name>
        <dbReference type="ChEBI" id="CHEBI:60240"/>
        <label>1</label>
    </ligand>
</feature>
<feature type="binding site" evidence="4">
    <location>
        <position position="143"/>
    </location>
    <ligand>
        <name>a divalent metal cation</name>
        <dbReference type="ChEBI" id="CHEBI:60240"/>
        <label>1</label>
    </ligand>
</feature>
<dbReference type="PIRSF" id="PIRSF005902">
    <property type="entry name" value="DNase_TatD"/>
    <property type="match status" value="1"/>
</dbReference>
<dbReference type="InterPro" id="IPR032466">
    <property type="entry name" value="Metal_Hydrolase"/>
</dbReference>
<dbReference type="AlphaFoldDB" id="A0AAX0WMD3"/>
<organism evidence="5 6">
    <name type="scientific">Akkermansia muciniphila</name>
    <dbReference type="NCBI Taxonomy" id="239935"/>
    <lineage>
        <taxon>Bacteria</taxon>
        <taxon>Pseudomonadati</taxon>
        <taxon>Verrucomicrobiota</taxon>
        <taxon>Verrucomicrobiia</taxon>
        <taxon>Verrucomicrobiales</taxon>
        <taxon>Akkermansiaceae</taxon>
        <taxon>Akkermansia</taxon>
    </lineage>
</organism>
<evidence type="ECO:0000313" key="5">
    <source>
        <dbReference type="EMBL" id="PND02797.1"/>
    </source>
</evidence>
<accession>A0AAX0WMD3</accession>
<name>A0AAX0WMD3_9BACT</name>
<gene>
    <name evidence="5" type="ORF">CXT95_05640</name>
</gene>
<comment type="caution">
    <text evidence="5">The sequence shown here is derived from an EMBL/GenBank/DDBJ whole genome shotgun (WGS) entry which is preliminary data.</text>
</comment>
<protein>
    <submittedName>
        <fullName evidence="5">Uncharacterized protein</fullName>
    </submittedName>
</protein>
<sequence>MHKAVHFMRGSLCVSLPRGKEKSGMFCVCTFQSRQISTNFIRSATVPYTMIIDTHCHLASAQFDQSRRETYVQHALREGIDRMITLGARMDDWEANTAWARQFPGAVFCALGIHPDDAHDAPADWADQLFRKAQDVPLAAIGETGLDYFHGVPQGWETEQFHRLQQDLLERHFDLAERLGLNIVLHTRDRKGSASFEDALAIARNYAGRVRPVFHCFIGNTAQAMRIFDELDGMVSFTGVATFKNAPVVAETASWCPENRIMLETDSPYLSPEPLRGRMNEPAHLIHTARFIAAARGMNLEDLAHVTTRNAETFYNLGKV</sequence>
<reference evidence="5 6" key="1">
    <citation type="journal article" date="2017" name="BMC Genomics">
        <title>Genome sequencing of 39 Akkermansia muciniphila isolates reveals its population structure, genomic and functional diverisity, and global distribution in mammalian gut microbiotas.</title>
        <authorList>
            <person name="Guo X."/>
            <person name="Li S."/>
            <person name="Zhang J."/>
            <person name="Wu F."/>
            <person name="Li X."/>
            <person name="Wu D."/>
            <person name="Zhang M."/>
            <person name="Ou Z."/>
            <person name="Jie Z."/>
            <person name="Yan Q."/>
            <person name="Li P."/>
            <person name="Yi J."/>
            <person name="Peng Y."/>
        </authorList>
    </citation>
    <scope>NUCLEOTIDE SEQUENCE [LARGE SCALE GENOMIC DNA]</scope>
    <source>
        <strain evidence="5 6">GP28</strain>
    </source>
</reference>
<evidence type="ECO:0000313" key="6">
    <source>
        <dbReference type="Proteomes" id="UP000236075"/>
    </source>
</evidence>
<dbReference type="InterPro" id="IPR001130">
    <property type="entry name" value="TatD-like"/>
</dbReference>
<dbReference type="FunFam" id="3.20.20.140:FF:000005">
    <property type="entry name" value="TatD family hydrolase"/>
    <property type="match status" value="1"/>
</dbReference>
<dbReference type="PANTHER" id="PTHR46124:SF2">
    <property type="entry name" value="D-AMINOACYL-TRNA DEACYLASE"/>
    <property type="match status" value="1"/>
</dbReference>
<dbReference type="Gene3D" id="3.20.20.140">
    <property type="entry name" value="Metal-dependent hydrolases"/>
    <property type="match status" value="1"/>
</dbReference>
<dbReference type="Proteomes" id="UP000236075">
    <property type="component" value="Unassembled WGS sequence"/>
</dbReference>
<dbReference type="EMBL" id="PJLB01000008">
    <property type="protein sequence ID" value="PND02797.1"/>
    <property type="molecule type" value="Genomic_DNA"/>
</dbReference>
<dbReference type="Pfam" id="PF01026">
    <property type="entry name" value="TatD_DNase"/>
    <property type="match status" value="1"/>
</dbReference>
<comment type="similarity">
    <text evidence="1">Belongs to the metallo-dependent hydrolases superfamily. TatD-type hydrolase family.</text>
</comment>